<feature type="transmembrane region" description="Helical" evidence="1">
    <location>
        <begin position="44"/>
        <end position="64"/>
    </location>
</feature>
<evidence type="ECO:0000313" key="2">
    <source>
        <dbReference type="EMBL" id="KAJ7779665.1"/>
    </source>
</evidence>
<keyword evidence="1" id="KW-0472">Membrane</keyword>
<keyword evidence="3" id="KW-1185">Reference proteome</keyword>
<evidence type="ECO:0000313" key="3">
    <source>
        <dbReference type="Proteomes" id="UP001215598"/>
    </source>
</evidence>
<keyword evidence="1" id="KW-0812">Transmembrane</keyword>
<evidence type="ECO:0000256" key="1">
    <source>
        <dbReference type="SAM" id="Phobius"/>
    </source>
</evidence>
<comment type="caution">
    <text evidence="2">The sequence shown here is derived from an EMBL/GenBank/DDBJ whole genome shotgun (WGS) entry which is preliminary data.</text>
</comment>
<reference evidence="2" key="1">
    <citation type="submission" date="2023-03" db="EMBL/GenBank/DDBJ databases">
        <title>Massive genome expansion in bonnet fungi (Mycena s.s.) driven by repeated elements and novel gene families across ecological guilds.</title>
        <authorList>
            <consortium name="Lawrence Berkeley National Laboratory"/>
            <person name="Harder C.B."/>
            <person name="Miyauchi S."/>
            <person name="Viragh M."/>
            <person name="Kuo A."/>
            <person name="Thoen E."/>
            <person name="Andreopoulos B."/>
            <person name="Lu D."/>
            <person name="Skrede I."/>
            <person name="Drula E."/>
            <person name="Henrissat B."/>
            <person name="Morin E."/>
            <person name="Kohler A."/>
            <person name="Barry K."/>
            <person name="LaButti K."/>
            <person name="Morin E."/>
            <person name="Salamov A."/>
            <person name="Lipzen A."/>
            <person name="Mereny Z."/>
            <person name="Hegedus B."/>
            <person name="Baldrian P."/>
            <person name="Stursova M."/>
            <person name="Weitz H."/>
            <person name="Taylor A."/>
            <person name="Grigoriev I.V."/>
            <person name="Nagy L.G."/>
            <person name="Martin F."/>
            <person name="Kauserud H."/>
        </authorList>
    </citation>
    <scope>NUCLEOTIDE SEQUENCE</scope>
    <source>
        <strain evidence="2">CBHHK182m</strain>
    </source>
</reference>
<accession>A0AAD7K701</accession>
<proteinExistence type="predicted"/>
<gene>
    <name evidence="2" type="ORF">B0H16DRAFT_1499554</name>
</gene>
<protein>
    <submittedName>
        <fullName evidence="2">Uncharacterized protein</fullName>
    </submittedName>
</protein>
<sequence>MCLSRAVPLPATHFIIASTCNYAFFSMSHAYLIVYSFIYCGDSAHVWYTAFLLLVFLFSHFTCLRASLHRPCCPTASVSSLFLPWLIVALPRRTAVNPTPDCTPVIVHLLSPHNGQFDACRMVVG</sequence>
<dbReference type="Proteomes" id="UP001215598">
    <property type="component" value="Unassembled WGS sequence"/>
</dbReference>
<keyword evidence="1" id="KW-1133">Transmembrane helix</keyword>
<organism evidence="2 3">
    <name type="scientific">Mycena metata</name>
    <dbReference type="NCBI Taxonomy" id="1033252"/>
    <lineage>
        <taxon>Eukaryota</taxon>
        <taxon>Fungi</taxon>
        <taxon>Dikarya</taxon>
        <taxon>Basidiomycota</taxon>
        <taxon>Agaricomycotina</taxon>
        <taxon>Agaricomycetes</taxon>
        <taxon>Agaricomycetidae</taxon>
        <taxon>Agaricales</taxon>
        <taxon>Marasmiineae</taxon>
        <taxon>Mycenaceae</taxon>
        <taxon>Mycena</taxon>
    </lineage>
</organism>
<dbReference type="AlphaFoldDB" id="A0AAD7K701"/>
<dbReference type="EMBL" id="JARKIB010000005">
    <property type="protein sequence ID" value="KAJ7779665.1"/>
    <property type="molecule type" value="Genomic_DNA"/>
</dbReference>
<feature type="transmembrane region" description="Helical" evidence="1">
    <location>
        <begin position="12"/>
        <end position="38"/>
    </location>
</feature>
<name>A0AAD7K701_9AGAR</name>